<keyword evidence="2" id="KW-1185">Reference proteome</keyword>
<feature type="non-terminal residue" evidence="1">
    <location>
        <position position="1"/>
    </location>
</feature>
<evidence type="ECO:0000313" key="1">
    <source>
        <dbReference type="EMBL" id="CAG8565623.1"/>
    </source>
</evidence>
<protein>
    <submittedName>
        <fullName evidence="1">2860_t:CDS:1</fullName>
    </submittedName>
</protein>
<dbReference type="Proteomes" id="UP000789525">
    <property type="component" value="Unassembled WGS sequence"/>
</dbReference>
<comment type="caution">
    <text evidence="1">The sequence shown here is derived from an EMBL/GenBank/DDBJ whole genome shotgun (WGS) entry which is preliminary data.</text>
</comment>
<dbReference type="EMBL" id="CAJVPT010009937">
    <property type="protein sequence ID" value="CAG8565623.1"/>
    <property type="molecule type" value="Genomic_DNA"/>
</dbReference>
<sequence length="164" mass="18023">KKLKCDKDSNGIACSQCFTKNFECKTRTKKKPGPKSKNKNNDDNSNYSPDDLDIRVSSDRNSDSDFTDDGARLNVSALYSLSPISPNYSSSPAVSSLTNPRDQNSDFPFHAIELINTMSIREVDNLETNDILSLFNEHALSPTMSSDNSEDDDGSGLGINFGKI</sequence>
<proteinExistence type="predicted"/>
<name>A0ACA9M283_9GLOM</name>
<gene>
    <name evidence="1" type="ORF">ACOLOM_LOCUS5400</name>
</gene>
<accession>A0ACA9M283</accession>
<organism evidence="1 2">
    <name type="scientific">Acaulospora colombiana</name>
    <dbReference type="NCBI Taxonomy" id="27376"/>
    <lineage>
        <taxon>Eukaryota</taxon>
        <taxon>Fungi</taxon>
        <taxon>Fungi incertae sedis</taxon>
        <taxon>Mucoromycota</taxon>
        <taxon>Glomeromycotina</taxon>
        <taxon>Glomeromycetes</taxon>
        <taxon>Diversisporales</taxon>
        <taxon>Acaulosporaceae</taxon>
        <taxon>Acaulospora</taxon>
    </lineage>
</organism>
<evidence type="ECO:0000313" key="2">
    <source>
        <dbReference type="Proteomes" id="UP000789525"/>
    </source>
</evidence>
<reference evidence="1" key="1">
    <citation type="submission" date="2021-06" db="EMBL/GenBank/DDBJ databases">
        <authorList>
            <person name="Kallberg Y."/>
            <person name="Tangrot J."/>
            <person name="Rosling A."/>
        </authorList>
    </citation>
    <scope>NUCLEOTIDE SEQUENCE</scope>
    <source>
        <strain evidence="1">CL356</strain>
    </source>
</reference>